<evidence type="ECO:0000313" key="2">
    <source>
        <dbReference type="EMBL" id="ORY51414.1"/>
    </source>
</evidence>
<sequence length="163" mass="18367">MKFMQRSHQAEVRAKLEQEQQKTLSEAQWVIDSEDVPRANVVAPTRFQIDQSYLSFTDVPVVGRKSFKSFNKEIETLAQTQESQQRLKKSEIVDARESLSDKELANRYKNLATGGASSGDEKKKGEDGKKEGKKRKSDVVADSTEGSEHGSAQRFKFLKPSVD</sequence>
<dbReference type="STRING" id="329046.A0A1Y2CX51"/>
<dbReference type="PANTHER" id="PTHR13582:SF0">
    <property type="entry name" value="M-PHASE PHOSPHOPROTEIN 6"/>
    <property type="match status" value="1"/>
</dbReference>
<organism evidence="2 3">
    <name type="scientific">Rhizoclosmatium globosum</name>
    <dbReference type="NCBI Taxonomy" id="329046"/>
    <lineage>
        <taxon>Eukaryota</taxon>
        <taxon>Fungi</taxon>
        <taxon>Fungi incertae sedis</taxon>
        <taxon>Chytridiomycota</taxon>
        <taxon>Chytridiomycota incertae sedis</taxon>
        <taxon>Chytridiomycetes</taxon>
        <taxon>Chytridiales</taxon>
        <taxon>Chytriomycetaceae</taxon>
        <taxon>Rhizoclosmatium</taxon>
    </lineage>
</organism>
<name>A0A1Y2CX51_9FUNG</name>
<evidence type="ECO:0000256" key="1">
    <source>
        <dbReference type="SAM" id="MobiDB-lite"/>
    </source>
</evidence>
<evidence type="ECO:0000313" key="3">
    <source>
        <dbReference type="Proteomes" id="UP000193642"/>
    </source>
</evidence>
<accession>A0A1Y2CX51</accession>
<dbReference type="EMBL" id="MCGO01000005">
    <property type="protein sequence ID" value="ORY51414.1"/>
    <property type="molecule type" value="Genomic_DNA"/>
</dbReference>
<dbReference type="PANTHER" id="PTHR13582">
    <property type="entry name" value="M-PHASE PHOSPHOPROTEIN 6"/>
    <property type="match status" value="1"/>
</dbReference>
<dbReference type="GO" id="GO:0000460">
    <property type="term" value="P:maturation of 5.8S rRNA"/>
    <property type="evidence" value="ECO:0007669"/>
    <property type="project" value="TreeGrafter"/>
</dbReference>
<proteinExistence type="predicted"/>
<dbReference type="Pfam" id="PF10175">
    <property type="entry name" value="MPP6"/>
    <property type="match status" value="1"/>
</dbReference>
<gene>
    <name evidence="2" type="ORF">BCR33DRAFT_712472</name>
</gene>
<dbReference type="AlphaFoldDB" id="A0A1Y2CX51"/>
<protein>
    <submittedName>
        <fullName evidence="2">Uncharacterized protein</fullName>
    </submittedName>
</protein>
<dbReference type="Proteomes" id="UP000193642">
    <property type="component" value="Unassembled WGS sequence"/>
</dbReference>
<feature type="compositionally biased region" description="Basic and acidic residues" evidence="1">
    <location>
        <begin position="119"/>
        <end position="130"/>
    </location>
</feature>
<dbReference type="OrthoDB" id="20403at2759"/>
<comment type="caution">
    <text evidence="2">The sequence shown here is derived from an EMBL/GenBank/DDBJ whole genome shotgun (WGS) entry which is preliminary data.</text>
</comment>
<keyword evidence="3" id="KW-1185">Reference proteome</keyword>
<dbReference type="InterPro" id="IPR019324">
    <property type="entry name" value="MPP6"/>
</dbReference>
<reference evidence="2 3" key="1">
    <citation type="submission" date="2016-07" db="EMBL/GenBank/DDBJ databases">
        <title>Pervasive Adenine N6-methylation of Active Genes in Fungi.</title>
        <authorList>
            <consortium name="DOE Joint Genome Institute"/>
            <person name="Mondo S.J."/>
            <person name="Dannebaum R.O."/>
            <person name="Kuo R.C."/>
            <person name="Labutti K."/>
            <person name="Haridas S."/>
            <person name="Kuo A."/>
            <person name="Salamov A."/>
            <person name="Ahrendt S.R."/>
            <person name="Lipzen A."/>
            <person name="Sullivan W."/>
            <person name="Andreopoulos W.B."/>
            <person name="Clum A."/>
            <person name="Lindquist E."/>
            <person name="Daum C."/>
            <person name="Ramamoorthy G.K."/>
            <person name="Gryganskyi A."/>
            <person name="Culley D."/>
            <person name="Magnuson J.K."/>
            <person name="James T.Y."/>
            <person name="O'Malley M.A."/>
            <person name="Stajich J.E."/>
            <person name="Spatafora J.W."/>
            <person name="Visel A."/>
            <person name="Grigoriev I.V."/>
        </authorList>
    </citation>
    <scope>NUCLEOTIDE SEQUENCE [LARGE SCALE GENOMIC DNA]</scope>
    <source>
        <strain evidence="2 3">JEL800</strain>
    </source>
</reference>
<feature type="region of interest" description="Disordered" evidence="1">
    <location>
        <begin position="104"/>
        <end position="163"/>
    </location>
</feature>
<feature type="non-terminal residue" evidence="2">
    <location>
        <position position="163"/>
    </location>
</feature>